<gene>
    <name evidence="10" type="primary">LOC107411821</name>
</gene>
<dbReference type="GeneID" id="107411821"/>
<evidence type="ECO:0000313" key="10">
    <source>
        <dbReference type="RefSeq" id="XP_024927041.1"/>
    </source>
</evidence>
<dbReference type="InParanoid" id="A0A6P6FZA4"/>
<dbReference type="InterPro" id="IPR051238">
    <property type="entry name" value="GDSL_esterase/lipase"/>
</dbReference>
<dbReference type="GO" id="GO:0016788">
    <property type="term" value="F:hydrolase activity, acting on ester bonds"/>
    <property type="evidence" value="ECO:0007669"/>
    <property type="project" value="InterPro"/>
</dbReference>
<sequence length="397" mass="44913">MSSLSLYLQFLCFHLIVSVKSEAQLAYIAEKVPALFVFGDSIFDCGNKYSDHSFIKANYLPYGIDFPVPASGRYTNGRTIADFLSLHLNLSLSTPYSVVRDDKKIKITEGFNYASATAGILPDTGSELEGTMSLDKQIMLFKETVEEYLPQHFKNTAEISQYVLDSVFAILIGSNDYLGNYLNKKYNNATGRYNGDEFANLLISNLEKQLKNLYNLGARKILMFEIGPLGCTPLVVSKMKPDDKCVEVVNSMVTMFNGKLYFKLMDLTNSLKGLTFYLALTYRLLYDMVENPTRFGLKNSTHPCCVIKQNGGQCIPYENPCSERNLYVFWDEVHLTEAAYKIIPRKCFSDSSICFRINHLNVDGHVVISVQHSHRPNIIFSSCNFLFLTIIFLIIPV</sequence>
<evidence type="ECO:0000256" key="5">
    <source>
        <dbReference type="ARBA" id="ARBA00022801"/>
    </source>
</evidence>
<keyword evidence="3" id="KW-0964">Secreted</keyword>
<accession>A0A6P6FZA4</accession>
<name>A0A6P6FZA4_ZIZJJ</name>
<dbReference type="PANTHER" id="PTHR45650:SF43">
    <property type="entry name" value="GDSL ESTERASE_LIPASE 7-LIKE"/>
    <property type="match status" value="1"/>
</dbReference>
<evidence type="ECO:0000256" key="7">
    <source>
        <dbReference type="ARBA" id="ARBA00023098"/>
    </source>
</evidence>
<dbReference type="InterPro" id="IPR001087">
    <property type="entry name" value="GDSL"/>
</dbReference>
<organism evidence="9 10">
    <name type="scientific">Ziziphus jujuba</name>
    <name type="common">Chinese jujube</name>
    <name type="synonym">Ziziphus sativa</name>
    <dbReference type="NCBI Taxonomy" id="326968"/>
    <lineage>
        <taxon>Eukaryota</taxon>
        <taxon>Viridiplantae</taxon>
        <taxon>Streptophyta</taxon>
        <taxon>Embryophyta</taxon>
        <taxon>Tracheophyta</taxon>
        <taxon>Spermatophyta</taxon>
        <taxon>Magnoliopsida</taxon>
        <taxon>eudicotyledons</taxon>
        <taxon>Gunneridae</taxon>
        <taxon>Pentapetalae</taxon>
        <taxon>rosids</taxon>
        <taxon>fabids</taxon>
        <taxon>Rosales</taxon>
        <taxon>Rhamnaceae</taxon>
        <taxon>Paliureae</taxon>
        <taxon>Ziziphus</taxon>
    </lineage>
</organism>
<dbReference type="Proteomes" id="UP001652623">
    <property type="component" value="Chromosome 3"/>
</dbReference>
<reference evidence="10" key="1">
    <citation type="submission" date="2025-08" db="UniProtKB">
        <authorList>
            <consortium name="RefSeq"/>
        </authorList>
    </citation>
    <scope>IDENTIFICATION</scope>
    <source>
        <tissue evidence="10">Seedling</tissue>
    </source>
</reference>
<evidence type="ECO:0000313" key="9">
    <source>
        <dbReference type="Proteomes" id="UP001652623"/>
    </source>
</evidence>
<dbReference type="GO" id="GO:0005576">
    <property type="term" value="C:extracellular region"/>
    <property type="evidence" value="ECO:0007669"/>
    <property type="project" value="UniProtKB-SubCell"/>
</dbReference>
<feature type="signal peptide" evidence="8">
    <location>
        <begin position="1"/>
        <end position="21"/>
    </location>
</feature>
<evidence type="ECO:0000256" key="2">
    <source>
        <dbReference type="ARBA" id="ARBA00008668"/>
    </source>
</evidence>
<evidence type="ECO:0000256" key="3">
    <source>
        <dbReference type="ARBA" id="ARBA00022525"/>
    </source>
</evidence>
<dbReference type="PANTHER" id="PTHR45650">
    <property type="entry name" value="GDSL-LIKE LIPASE/ACYLHYDROLASE-RELATED"/>
    <property type="match status" value="1"/>
</dbReference>
<proteinExistence type="inferred from homology"/>
<comment type="similarity">
    <text evidence="2">Belongs to the 'GDSL' lipolytic enzyme family.</text>
</comment>
<dbReference type="KEGG" id="zju:107411821"/>
<dbReference type="InterPro" id="IPR035669">
    <property type="entry name" value="SGNH_plant_lipase-like"/>
</dbReference>
<dbReference type="GO" id="GO:0016042">
    <property type="term" value="P:lipid catabolic process"/>
    <property type="evidence" value="ECO:0007669"/>
    <property type="project" value="UniProtKB-KW"/>
</dbReference>
<keyword evidence="4 8" id="KW-0732">Signal</keyword>
<dbReference type="RefSeq" id="XP_024927041.1">
    <property type="nucleotide sequence ID" value="XM_025071273.3"/>
</dbReference>
<evidence type="ECO:0000256" key="4">
    <source>
        <dbReference type="ARBA" id="ARBA00022729"/>
    </source>
</evidence>
<comment type="subcellular location">
    <subcellularLocation>
        <location evidence="1">Secreted</location>
    </subcellularLocation>
</comment>
<protein>
    <submittedName>
        <fullName evidence="10">GDSL esterase/lipase 7</fullName>
    </submittedName>
</protein>
<dbReference type="CDD" id="cd01837">
    <property type="entry name" value="SGNH_plant_lipase_like"/>
    <property type="match status" value="1"/>
</dbReference>
<dbReference type="InterPro" id="IPR036514">
    <property type="entry name" value="SGNH_hydro_sf"/>
</dbReference>
<feature type="chain" id="PRO_5027560735" evidence="8">
    <location>
        <begin position="22"/>
        <end position="397"/>
    </location>
</feature>
<evidence type="ECO:0000256" key="8">
    <source>
        <dbReference type="SAM" id="SignalP"/>
    </source>
</evidence>
<dbReference type="Gene3D" id="3.40.50.1110">
    <property type="entry name" value="SGNH hydrolase"/>
    <property type="match status" value="1"/>
</dbReference>
<keyword evidence="9" id="KW-1185">Reference proteome</keyword>
<keyword evidence="6" id="KW-0442">Lipid degradation</keyword>
<evidence type="ECO:0000256" key="6">
    <source>
        <dbReference type="ARBA" id="ARBA00022963"/>
    </source>
</evidence>
<evidence type="ECO:0000256" key="1">
    <source>
        <dbReference type="ARBA" id="ARBA00004613"/>
    </source>
</evidence>
<keyword evidence="5" id="KW-0378">Hydrolase</keyword>
<dbReference type="AlphaFoldDB" id="A0A6P6FZA4"/>
<dbReference type="Pfam" id="PF00657">
    <property type="entry name" value="Lipase_GDSL"/>
    <property type="match status" value="1"/>
</dbReference>
<keyword evidence="7" id="KW-0443">Lipid metabolism</keyword>